<sequence>MSFDFLGLDGSALLVTGASSGIGRETAIRASRAGARVALVARREDALDETRALLDGEGHVVLPADLSEHAGIPAVLRAAVEHLGPLDGLMHAAGVHATTPLRAVTTAQITGLLDANVTSSILLAKAFRSPKVRAERASIVLMSSAAGLVGEAGVSVYAATKAAVSSLGRSLALELAPERIRVNSVAAGIVETPLTEGLRRKIGHDAWAAIEAAHPLGIGSVEDVANAALYLLAPASGWTTGTTLVVDGGYTAH</sequence>
<keyword evidence="2" id="KW-0560">Oxidoreductase</keyword>
<dbReference type="InterPro" id="IPR051122">
    <property type="entry name" value="SDR_DHRS6-like"/>
</dbReference>
<keyword evidence="5" id="KW-1185">Reference proteome</keyword>
<dbReference type="InterPro" id="IPR020904">
    <property type="entry name" value="Sc_DH/Rdtase_CS"/>
</dbReference>
<evidence type="ECO:0000313" key="4">
    <source>
        <dbReference type="EMBL" id="UOQ57708.1"/>
    </source>
</evidence>
<organism evidence="4 5">
    <name type="scientific">Leucobacter allii</name>
    <dbReference type="NCBI Taxonomy" id="2932247"/>
    <lineage>
        <taxon>Bacteria</taxon>
        <taxon>Bacillati</taxon>
        <taxon>Actinomycetota</taxon>
        <taxon>Actinomycetes</taxon>
        <taxon>Micrococcales</taxon>
        <taxon>Microbacteriaceae</taxon>
        <taxon>Leucobacter</taxon>
    </lineage>
</organism>
<dbReference type="EMBL" id="CP095045">
    <property type="protein sequence ID" value="UOQ57708.1"/>
    <property type="molecule type" value="Genomic_DNA"/>
</dbReference>
<name>A0ABY4FN51_9MICO</name>
<protein>
    <submittedName>
        <fullName evidence="4">SDR family oxidoreductase</fullName>
    </submittedName>
</protein>
<evidence type="ECO:0000313" key="5">
    <source>
        <dbReference type="Proteomes" id="UP000831786"/>
    </source>
</evidence>
<dbReference type="InterPro" id="IPR036291">
    <property type="entry name" value="NAD(P)-bd_dom_sf"/>
</dbReference>
<reference evidence="4 5" key="1">
    <citation type="submission" date="2022-04" db="EMBL/GenBank/DDBJ databases">
        <title>Leucobacter sp. isolated from rhizosphere of garlic.</title>
        <authorList>
            <person name="Won M."/>
            <person name="Lee C.-M."/>
            <person name="Woen H.-Y."/>
            <person name="Kwon S.-W."/>
        </authorList>
    </citation>
    <scope>NUCLEOTIDE SEQUENCE [LARGE SCALE GENOMIC DNA]</scope>
    <source>
        <strain evidence="4 5">H21R-40</strain>
    </source>
</reference>
<dbReference type="SUPFAM" id="SSF51735">
    <property type="entry name" value="NAD(P)-binding Rossmann-fold domains"/>
    <property type="match status" value="1"/>
</dbReference>
<dbReference type="PANTHER" id="PTHR43477:SF1">
    <property type="entry name" value="DIHYDROANTICAPSIN 7-DEHYDROGENASE"/>
    <property type="match status" value="1"/>
</dbReference>
<dbReference type="Pfam" id="PF13561">
    <property type="entry name" value="adh_short_C2"/>
    <property type="match status" value="1"/>
</dbReference>
<dbReference type="RefSeq" id="WP_244728538.1">
    <property type="nucleotide sequence ID" value="NZ_CP095045.1"/>
</dbReference>
<evidence type="ECO:0000256" key="1">
    <source>
        <dbReference type="ARBA" id="ARBA00006484"/>
    </source>
</evidence>
<dbReference type="Proteomes" id="UP000831786">
    <property type="component" value="Chromosome"/>
</dbReference>
<dbReference type="Gene3D" id="3.40.50.720">
    <property type="entry name" value="NAD(P)-binding Rossmann-like Domain"/>
    <property type="match status" value="1"/>
</dbReference>
<dbReference type="InterPro" id="IPR057326">
    <property type="entry name" value="KR_dom"/>
</dbReference>
<proteinExistence type="inferred from homology"/>
<dbReference type="PRINTS" id="PR00081">
    <property type="entry name" value="GDHRDH"/>
</dbReference>
<accession>A0ABY4FN51</accession>
<dbReference type="InterPro" id="IPR002347">
    <property type="entry name" value="SDR_fam"/>
</dbReference>
<dbReference type="PANTHER" id="PTHR43477">
    <property type="entry name" value="DIHYDROANTICAPSIN 7-DEHYDROGENASE"/>
    <property type="match status" value="1"/>
</dbReference>
<dbReference type="SMART" id="SM00822">
    <property type="entry name" value="PKS_KR"/>
    <property type="match status" value="1"/>
</dbReference>
<gene>
    <name evidence="4" type="ORF">MUN78_02350</name>
</gene>
<dbReference type="PRINTS" id="PR00080">
    <property type="entry name" value="SDRFAMILY"/>
</dbReference>
<dbReference type="CDD" id="cd05233">
    <property type="entry name" value="SDR_c"/>
    <property type="match status" value="1"/>
</dbReference>
<evidence type="ECO:0000259" key="3">
    <source>
        <dbReference type="SMART" id="SM00822"/>
    </source>
</evidence>
<feature type="domain" description="Ketoreductase" evidence="3">
    <location>
        <begin position="11"/>
        <end position="193"/>
    </location>
</feature>
<comment type="similarity">
    <text evidence="1">Belongs to the short-chain dehydrogenases/reductases (SDR) family.</text>
</comment>
<evidence type="ECO:0000256" key="2">
    <source>
        <dbReference type="ARBA" id="ARBA00023002"/>
    </source>
</evidence>
<dbReference type="PROSITE" id="PS00061">
    <property type="entry name" value="ADH_SHORT"/>
    <property type="match status" value="1"/>
</dbReference>